<dbReference type="EC" id="2.7.7.65" evidence="1"/>
<dbReference type="PANTHER" id="PTHR45138">
    <property type="entry name" value="REGULATORY COMPONENTS OF SENSORY TRANSDUCTION SYSTEM"/>
    <property type="match status" value="1"/>
</dbReference>
<dbReference type="GO" id="GO:1902201">
    <property type="term" value="P:negative regulation of bacterial-type flagellum-dependent cell motility"/>
    <property type="evidence" value="ECO:0007669"/>
    <property type="project" value="TreeGrafter"/>
</dbReference>
<dbReference type="EMBL" id="JAJLJH010000001">
    <property type="protein sequence ID" value="MCK9684250.1"/>
    <property type="molecule type" value="Genomic_DNA"/>
</dbReference>
<dbReference type="SUPFAM" id="SSF55073">
    <property type="entry name" value="Nucleotide cyclase"/>
    <property type="match status" value="1"/>
</dbReference>
<comment type="caution">
    <text evidence="6">The sequence shown here is derived from an EMBL/GenBank/DDBJ whole genome shotgun (WGS) entry which is preliminary data.</text>
</comment>
<feature type="transmembrane region" description="Helical" evidence="3">
    <location>
        <begin position="192"/>
        <end position="212"/>
    </location>
</feature>
<dbReference type="InterPro" id="IPR029787">
    <property type="entry name" value="Nucleotide_cyclase"/>
</dbReference>
<dbReference type="Gene3D" id="3.30.70.270">
    <property type="match status" value="1"/>
</dbReference>
<dbReference type="SUPFAM" id="SSF158472">
    <property type="entry name" value="HAMP domain-like"/>
    <property type="match status" value="1"/>
</dbReference>
<dbReference type="SMART" id="SM00304">
    <property type="entry name" value="HAMP"/>
    <property type="match status" value="1"/>
</dbReference>
<dbReference type="GO" id="GO:0052621">
    <property type="term" value="F:diguanylate cyclase activity"/>
    <property type="evidence" value="ECO:0007669"/>
    <property type="project" value="UniProtKB-EC"/>
</dbReference>
<dbReference type="NCBIfam" id="TIGR00254">
    <property type="entry name" value="GGDEF"/>
    <property type="match status" value="1"/>
</dbReference>
<dbReference type="AlphaFoldDB" id="A0A9X1YG73"/>
<sequence length="464" mass="50941">MRTFFRHLRIGHRLVLCFSLILLLMIAGAWLAVSSTRHARESLMQLVVRSNARQADIRDMRALIERQDRIGQRLALVNSVEDAQNDMAAIVDDTVSYRRIEKRFAAQAETVQERTMIGRMEDYDRSVAPTLEVAQASVKGYNPGMAARMLDREAAPLHAAWLHVLDDLAELQNQRVATEIQALSAYADRNDLVIGGVAVLASLMAAFVGWRLTLSITRPLKQAVLFASAVGSGQLDIPLPRSSDDECGMLLLALKVMATQLQEANARMQRLAIEDGLTGAFNRRHFDDVLHAEHERARRAALRRRDDGAVEEAAHLALLLIDVDHFKHFNDRFGHPAGDACLRAVVSAVREAGLRPGDFVARYGGEEFVVVLPSCDLSGAACVAERIRQKVETLHARGEPELAAPVSVSIGLAAMCDARDSTPADLLRAADLAMYDAKHNGRNQVRQRALECCSAVEAPAVAPA</sequence>
<feature type="domain" description="GGDEF" evidence="5">
    <location>
        <begin position="314"/>
        <end position="450"/>
    </location>
</feature>
<reference evidence="6" key="1">
    <citation type="submission" date="2021-11" db="EMBL/GenBank/DDBJ databases">
        <title>BS-T2-15 a new species belonging to the Comamonadaceae family isolated from the soil of a French oak forest.</title>
        <authorList>
            <person name="Mieszkin S."/>
            <person name="Alain K."/>
        </authorList>
    </citation>
    <scope>NUCLEOTIDE SEQUENCE</scope>
    <source>
        <strain evidence="6">BS-T2-15</strain>
    </source>
</reference>
<dbReference type="InterPro" id="IPR043128">
    <property type="entry name" value="Rev_trsase/Diguanyl_cyclase"/>
</dbReference>
<dbReference type="Proteomes" id="UP001139353">
    <property type="component" value="Unassembled WGS sequence"/>
</dbReference>
<name>A0A9X1YG73_9BURK</name>
<dbReference type="Gene3D" id="6.10.340.10">
    <property type="match status" value="1"/>
</dbReference>
<dbReference type="Pfam" id="PF00672">
    <property type="entry name" value="HAMP"/>
    <property type="match status" value="1"/>
</dbReference>
<dbReference type="CDD" id="cd01949">
    <property type="entry name" value="GGDEF"/>
    <property type="match status" value="1"/>
</dbReference>
<dbReference type="Pfam" id="PF00990">
    <property type="entry name" value="GGDEF"/>
    <property type="match status" value="1"/>
</dbReference>
<gene>
    <name evidence="6" type="ORF">LPC04_00850</name>
</gene>
<accession>A0A9X1YG73</accession>
<feature type="domain" description="HAMP" evidence="4">
    <location>
        <begin position="214"/>
        <end position="266"/>
    </location>
</feature>
<proteinExistence type="predicted"/>
<dbReference type="FunFam" id="3.30.70.270:FF:000001">
    <property type="entry name" value="Diguanylate cyclase domain protein"/>
    <property type="match status" value="1"/>
</dbReference>
<keyword evidence="3" id="KW-0812">Transmembrane</keyword>
<keyword evidence="3" id="KW-1133">Transmembrane helix</keyword>
<dbReference type="PROSITE" id="PS50887">
    <property type="entry name" value="GGDEF"/>
    <property type="match status" value="1"/>
</dbReference>
<keyword evidence="6" id="KW-0548">Nucleotidyltransferase</keyword>
<dbReference type="GO" id="GO:0043709">
    <property type="term" value="P:cell adhesion involved in single-species biofilm formation"/>
    <property type="evidence" value="ECO:0007669"/>
    <property type="project" value="TreeGrafter"/>
</dbReference>
<keyword evidence="6" id="KW-0808">Transferase</keyword>
<protein>
    <recommendedName>
        <fullName evidence="1">diguanylate cyclase</fullName>
        <ecNumber evidence="1">2.7.7.65</ecNumber>
    </recommendedName>
</protein>
<keyword evidence="3" id="KW-0472">Membrane</keyword>
<evidence type="ECO:0000259" key="5">
    <source>
        <dbReference type="PROSITE" id="PS50887"/>
    </source>
</evidence>
<evidence type="ECO:0000313" key="7">
    <source>
        <dbReference type="Proteomes" id="UP001139353"/>
    </source>
</evidence>
<dbReference type="CDD" id="cd06225">
    <property type="entry name" value="HAMP"/>
    <property type="match status" value="1"/>
</dbReference>
<evidence type="ECO:0000256" key="3">
    <source>
        <dbReference type="SAM" id="Phobius"/>
    </source>
</evidence>
<organism evidence="6 7">
    <name type="scientific">Scleromatobacter humisilvae</name>
    <dbReference type="NCBI Taxonomy" id="2897159"/>
    <lineage>
        <taxon>Bacteria</taxon>
        <taxon>Pseudomonadati</taxon>
        <taxon>Pseudomonadota</taxon>
        <taxon>Betaproteobacteria</taxon>
        <taxon>Burkholderiales</taxon>
        <taxon>Sphaerotilaceae</taxon>
        <taxon>Scleromatobacter</taxon>
    </lineage>
</organism>
<comment type="catalytic activity">
    <reaction evidence="2">
        <text>2 GTP = 3',3'-c-di-GMP + 2 diphosphate</text>
        <dbReference type="Rhea" id="RHEA:24898"/>
        <dbReference type="ChEBI" id="CHEBI:33019"/>
        <dbReference type="ChEBI" id="CHEBI:37565"/>
        <dbReference type="ChEBI" id="CHEBI:58805"/>
        <dbReference type="EC" id="2.7.7.65"/>
    </reaction>
</comment>
<dbReference type="PANTHER" id="PTHR45138:SF9">
    <property type="entry name" value="DIGUANYLATE CYCLASE DGCM-RELATED"/>
    <property type="match status" value="1"/>
</dbReference>
<dbReference type="GO" id="GO:0005886">
    <property type="term" value="C:plasma membrane"/>
    <property type="evidence" value="ECO:0007669"/>
    <property type="project" value="TreeGrafter"/>
</dbReference>
<evidence type="ECO:0000256" key="1">
    <source>
        <dbReference type="ARBA" id="ARBA00012528"/>
    </source>
</evidence>
<dbReference type="InterPro" id="IPR050469">
    <property type="entry name" value="Diguanylate_Cyclase"/>
</dbReference>
<dbReference type="InterPro" id="IPR003660">
    <property type="entry name" value="HAMP_dom"/>
</dbReference>
<evidence type="ECO:0000259" key="4">
    <source>
        <dbReference type="PROSITE" id="PS50885"/>
    </source>
</evidence>
<evidence type="ECO:0000256" key="2">
    <source>
        <dbReference type="ARBA" id="ARBA00034247"/>
    </source>
</evidence>
<dbReference type="SMART" id="SM00267">
    <property type="entry name" value="GGDEF"/>
    <property type="match status" value="1"/>
</dbReference>
<dbReference type="GO" id="GO:0007165">
    <property type="term" value="P:signal transduction"/>
    <property type="evidence" value="ECO:0007669"/>
    <property type="project" value="InterPro"/>
</dbReference>
<dbReference type="InterPro" id="IPR000160">
    <property type="entry name" value="GGDEF_dom"/>
</dbReference>
<keyword evidence="7" id="KW-1185">Reference proteome</keyword>
<dbReference type="PROSITE" id="PS50885">
    <property type="entry name" value="HAMP"/>
    <property type="match status" value="1"/>
</dbReference>
<dbReference type="RefSeq" id="WP_275680283.1">
    <property type="nucleotide sequence ID" value="NZ_JAJLJH010000001.1"/>
</dbReference>
<evidence type="ECO:0000313" key="6">
    <source>
        <dbReference type="EMBL" id="MCK9684250.1"/>
    </source>
</evidence>